<evidence type="ECO:0000256" key="1">
    <source>
        <dbReference type="SAM" id="SignalP"/>
    </source>
</evidence>
<dbReference type="Pfam" id="PF06101">
    <property type="entry name" value="Vps62"/>
    <property type="match status" value="1"/>
</dbReference>
<feature type="signal peptide" evidence="1">
    <location>
        <begin position="1"/>
        <end position="18"/>
    </location>
</feature>
<dbReference type="InterPro" id="IPR009291">
    <property type="entry name" value="Vps62"/>
</dbReference>
<dbReference type="InParanoid" id="A0A165ISP4"/>
<organism evidence="2 3">
    <name type="scientific">Exidia glandulosa HHB12029</name>
    <dbReference type="NCBI Taxonomy" id="1314781"/>
    <lineage>
        <taxon>Eukaryota</taxon>
        <taxon>Fungi</taxon>
        <taxon>Dikarya</taxon>
        <taxon>Basidiomycota</taxon>
        <taxon>Agaricomycotina</taxon>
        <taxon>Agaricomycetes</taxon>
        <taxon>Auriculariales</taxon>
        <taxon>Exidiaceae</taxon>
        <taxon>Exidia</taxon>
    </lineage>
</organism>
<feature type="chain" id="PRO_5007859493" description="Concanavalin A-like lectin/glucanase" evidence="1">
    <location>
        <begin position="19"/>
        <end position="457"/>
    </location>
</feature>
<dbReference type="EMBL" id="KV425983">
    <property type="protein sequence ID" value="KZV93823.1"/>
    <property type="molecule type" value="Genomic_DNA"/>
</dbReference>
<dbReference type="Proteomes" id="UP000077266">
    <property type="component" value="Unassembled WGS sequence"/>
</dbReference>
<evidence type="ECO:0008006" key="4">
    <source>
        <dbReference type="Google" id="ProtNLM"/>
    </source>
</evidence>
<sequence>MFALTLFTLLASPLFASAAPTDANVALARKYAPQFKFHKDEKYFGSSVEYFLNGPITVQDGNGATVSSGGLTTTTLDDFPDQGNGLYMSTSTSKEAKAGFLAGQDPSKTQDAKVYTFIAPKANGVVDLYYWLFTPYNLAKDVPLLGEVGNHIGDWERLSVRTVNGTATQVDYHAHSDTGAGTIPWANVVKFDNDQRPVGYVASGSHGFWAKPGTFTYVNAVIFKLQDVTSDDGVAWDTRDSLVTINYPDTYTGDLEWLNYRGTWGNKGTDKCWWHFIYKDCELVTGPTGPLRGDVLGAAFAKGKTNLSTMVNSAFSHTLATVRNSHSSSFTFHAETAEPYVAVKQVCSAGDGNVEHKVTNIDVSADGKSASVVEAETVTRYGSVLANGSKFTVSVGSCPEGTSVASYTIGACSSGAVYSCNWASETRAIRAFSSDPSVQDAQAVRAVTVDDLDVWQL</sequence>
<protein>
    <recommendedName>
        <fullName evidence="4">Concanavalin A-like lectin/glucanase</fullName>
    </recommendedName>
</protein>
<proteinExistence type="predicted"/>
<dbReference type="AlphaFoldDB" id="A0A165ISP4"/>
<keyword evidence="3" id="KW-1185">Reference proteome</keyword>
<dbReference type="PANTHER" id="PTHR48174:SF5">
    <property type="entry name" value="VACUOLAR PROTEIN SORTING-ASSOCIATED PROTEIN 62"/>
    <property type="match status" value="1"/>
</dbReference>
<evidence type="ECO:0000313" key="3">
    <source>
        <dbReference type="Proteomes" id="UP000077266"/>
    </source>
</evidence>
<keyword evidence="1" id="KW-0732">Signal</keyword>
<dbReference type="PANTHER" id="PTHR48174">
    <property type="entry name" value="DUF946 FAMILY PROTEIN"/>
    <property type="match status" value="1"/>
</dbReference>
<name>A0A165ISP4_EXIGL</name>
<evidence type="ECO:0000313" key="2">
    <source>
        <dbReference type="EMBL" id="KZV93823.1"/>
    </source>
</evidence>
<dbReference type="STRING" id="1314781.A0A165ISP4"/>
<accession>A0A165ISP4</accession>
<dbReference type="OrthoDB" id="188042at2759"/>
<gene>
    <name evidence="2" type="ORF">EXIGLDRAFT_33087</name>
</gene>
<reference evidence="2 3" key="1">
    <citation type="journal article" date="2016" name="Mol. Biol. Evol.">
        <title>Comparative Genomics of Early-Diverging Mushroom-Forming Fungi Provides Insights into the Origins of Lignocellulose Decay Capabilities.</title>
        <authorList>
            <person name="Nagy L.G."/>
            <person name="Riley R."/>
            <person name="Tritt A."/>
            <person name="Adam C."/>
            <person name="Daum C."/>
            <person name="Floudas D."/>
            <person name="Sun H."/>
            <person name="Yadav J.S."/>
            <person name="Pangilinan J."/>
            <person name="Larsson K.H."/>
            <person name="Matsuura K."/>
            <person name="Barry K."/>
            <person name="Labutti K."/>
            <person name="Kuo R."/>
            <person name="Ohm R.A."/>
            <person name="Bhattacharya S.S."/>
            <person name="Shirouzu T."/>
            <person name="Yoshinaga Y."/>
            <person name="Martin F.M."/>
            <person name="Grigoriev I.V."/>
            <person name="Hibbett D.S."/>
        </authorList>
    </citation>
    <scope>NUCLEOTIDE SEQUENCE [LARGE SCALE GENOMIC DNA]</scope>
    <source>
        <strain evidence="2 3">HHB12029</strain>
    </source>
</reference>